<reference evidence="1 2" key="1">
    <citation type="submission" date="2023-01" db="EMBL/GenBank/DDBJ databases">
        <authorList>
            <person name="Whitehead M."/>
        </authorList>
    </citation>
    <scope>NUCLEOTIDE SEQUENCE [LARGE SCALE GENOMIC DNA]</scope>
</reference>
<protein>
    <submittedName>
        <fullName evidence="1">Uncharacterized protein</fullName>
    </submittedName>
</protein>
<evidence type="ECO:0000313" key="1">
    <source>
        <dbReference type="EMBL" id="CAI6346937.1"/>
    </source>
</evidence>
<dbReference type="Proteomes" id="UP001160148">
    <property type="component" value="Unassembled WGS sequence"/>
</dbReference>
<gene>
    <name evidence="1" type="ORF">MEUPH1_LOCUS3784</name>
</gene>
<comment type="caution">
    <text evidence="1">The sequence shown here is derived from an EMBL/GenBank/DDBJ whole genome shotgun (WGS) entry which is preliminary data.</text>
</comment>
<evidence type="ECO:0000313" key="2">
    <source>
        <dbReference type="Proteomes" id="UP001160148"/>
    </source>
</evidence>
<proteinExistence type="predicted"/>
<organism evidence="1 2">
    <name type="scientific">Macrosiphum euphorbiae</name>
    <name type="common">potato aphid</name>
    <dbReference type="NCBI Taxonomy" id="13131"/>
    <lineage>
        <taxon>Eukaryota</taxon>
        <taxon>Metazoa</taxon>
        <taxon>Ecdysozoa</taxon>
        <taxon>Arthropoda</taxon>
        <taxon>Hexapoda</taxon>
        <taxon>Insecta</taxon>
        <taxon>Pterygota</taxon>
        <taxon>Neoptera</taxon>
        <taxon>Paraneoptera</taxon>
        <taxon>Hemiptera</taxon>
        <taxon>Sternorrhyncha</taxon>
        <taxon>Aphidomorpha</taxon>
        <taxon>Aphidoidea</taxon>
        <taxon>Aphididae</taxon>
        <taxon>Macrosiphini</taxon>
        <taxon>Macrosiphum</taxon>
    </lineage>
</organism>
<sequence length="83" mass="9960">MKKKTTKRKYAVHPLNGERRRKGQFQQIYGDLRQYPTKFFSFYRMSTQTFDEMLSIVKPNLSKLDNIKNDTITPEERLTITLK</sequence>
<dbReference type="EMBL" id="CARXXK010000001">
    <property type="protein sequence ID" value="CAI6346937.1"/>
    <property type="molecule type" value="Genomic_DNA"/>
</dbReference>
<accession>A0AAV0VVL7</accession>
<keyword evidence="2" id="KW-1185">Reference proteome</keyword>
<dbReference type="AlphaFoldDB" id="A0AAV0VVL7"/>
<name>A0AAV0VVL7_9HEMI</name>